<dbReference type="PANTHER" id="PTHR33886">
    <property type="entry name" value="UNSATURATED RHAMNOGALACTURONAN HYDROLASE (EUROFUNG)"/>
    <property type="match status" value="1"/>
</dbReference>
<dbReference type="EMBL" id="VHSG01000036">
    <property type="protein sequence ID" value="TQV67234.1"/>
    <property type="molecule type" value="Genomic_DNA"/>
</dbReference>
<feature type="binding site" evidence="2">
    <location>
        <position position="206"/>
    </location>
    <ligand>
        <name>substrate</name>
    </ligand>
</feature>
<feature type="binding site" evidence="2">
    <location>
        <position position="210"/>
    </location>
    <ligand>
        <name>substrate</name>
    </ligand>
</feature>
<dbReference type="GO" id="GO:0005975">
    <property type="term" value="P:carbohydrate metabolic process"/>
    <property type="evidence" value="ECO:0007669"/>
    <property type="project" value="InterPro"/>
</dbReference>
<dbReference type="InterPro" id="IPR052043">
    <property type="entry name" value="PolySaccharide_Degr_Enz"/>
</dbReference>
<reference evidence="3 4" key="1">
    <citation type="submission" date="2019-06" db="EMBL/GenBank/DDBJ databases">
        <title>Whole genome sequence for Cellvibrionaceae sp. R142.</title>
        <authorList>
            <person name="Wang G."/>
        </authorList>
    </citation>
    <scope>NUCLEOTIDE SEQUENCE [LARGE SCALE GENOMIC DNA]</scope>
    <source>
        <strain evidence="3 4">R142</strain>
    </source>
</reference>
<dbReference type="Pfam" id="PF07470">
    <property type="entry name" value="Glyco_hydro_88"/>
    <property type="match status" value="1"/>
</dbReference>
<organism evidence="3 4">
    <name type="scientific">Exilibacterium tricleocarpae</name>
    <dbReference type="NCBI Taxonomy" id="2591008"/>
    <lineage>
        <taxon>Bacteria</taxon>
        <taxon>Pseudomonadati</taxon>
        <taxon>Pseudomonadota</taxon>
        <taxon>Gammaproteobacteria</taxon>
        <taxon>Cellvibrionales</taxon>
        <taxon>Cellvibrionaceae</taxon>
        <taxon>Exilibacterium</taxon>
    </lineage>
</organism>
<comment type="caution">
    <text evidence="3">The sequence shown here is derived from an EMBL/GenBank/DDBJ whole genome shotgun (WGS) entry which is preliminary data.</text>
</comment>
<dbReference type="InterPro" id="IPR008928">
    <property type="entry name" value="6-hairpin_glycosidase_sf"/>
</dbReference>
<accession>A0A545SQJ5</accession>
<dbReference type="OrthoDB" id="258246at2"/>
<dbReference type="AlphaFoldDB" id="A0A545SQJ5"/>
<dbReference type="InterPro" id="IPR010905">
    <property type="entry name" value="Glyco_hydro_88"/>
</dbReference>
<evidence type="ECO:0000256" key="2">
    <source>
        <dbReference type="PIRSR" id="PIRSR610905-2"/>
    </source>
</evidence>
<evidence type="ECO:0000313" key="3">
    <source>
        <dbReference type="EMBL" id="TQV67234.1"/>
    </source>
</evidence>
<keyword evidence="1" id="KW-0378">Hydrolase</keyword>
<feature type="binding site" evidence="2">
    <location>
        <position position="142"/>
    </location>
    <ligand>
        <name>substrate</name>
    </ligand>
</feature>
<dbReference type="PANTHER" id="PTHR33886:SF8">
    <property type="entry name" value="UNSATURATED RHAMNOGALACTURONAN HYDROLASE (EUROFUNG)"/>
    <property type="match status" value="1"/>
</dbReference>
<evidence type="ECO:0008006" key="5">
    <source>
        <dbReference type="Google" id="ProtNLM"/>
    </source>
</evidence>
<dbReference type="Gene3D" id="1.50.10.10">
    <property type="match status" value="1"/>
</dbReference>
<evidence type="ECO:0000256" key="1">
    <source>
        <dbReference type="ARBA" id="ARBA00022801"/>
    </source>
</evidence>
<sequence>MSMAISGWGTFMEYFEQVVKVADTYVAEHDAQKLNWSWGEALLMYSLSLLDDALGEEKYLPFYQAYADHHHRQGIVVDQSDTCAPVLVTNELYKKTDDEKYLAMTAKGIDYLKHEPRLFEDLINHNGHSHDSRDYPKSIWVDSIMMSGVFSAIAAKDFDDAELGEFARTQPRQFAKYLQDPDSKLFHHSYWKILSRPYPRNLFWGRGNGWVVAALSMFLNYVEDVNARRILREVSSALLAYQRADHYFDTVVNKPGDNYRESSATALIAAGWLNAMSRGYLSMEYEKPAINGFRAVVENLRIAGDRAYMTEISLWTIPMFLMPYRLKYGPYPGYKYVKTGENIPYGVAALILAGIYYRDYINDKKTQGQPV</sequence>
<gene>
    <name evidence="3" type="ORF">FKG94_25920</name>
</gene>
<proteinExistence type="predicted"/>
<protein>
    <recommendedName>
        <fullName evidence="5">Glycosyl hydrolase family 88</fullName>
    </recommendedName>
</protein>
<dbReference type="Proteomes" id="UP000319732">
    <property type="component" value="Unassembled WGS sequence"/>
</dbReference>
<dbReference type="RefSeq" id="WP_142929859.1">
    <property type="nucleotide sequence ID" value="NZ_ML660112.1"/>
</dbReference>
<name>A0A545SQJ5_9GAMM</name>
<dbReference type="SUPFAM" id="SSF48208">
    <property type="entry name" value="Six-hairpin glycosidases"/>
    <property type="match status" value="1"/>
</dbReference>
<keyword evidence="4" id="KW-1185">Reference proteome</keyword>
<evidence type="ECO:0000313" key="4">
    <source>
        <dbReference type="Proteomes" id="UP000319732"/>
    </source>
</evidence>
<dbReference type="GO" id="GO:0016787">
    <property type="term" value="F:hydrolase activity"/>
    <property type="evidence" value="ECO:0007669"/>
    <property type="project" value="UniProtKB-KW"/>
</dbReference>
<dbReference type="InterPro" id="IPR012341">
    <property type="entry name" value="6hp_glycosidase-like_sf"/>
</dbReference>